<evidence type="ECO:0000313" key="1">
    <source>
        <dbReference type="EMBL" id="EKC26120.1"/>
    </source>
</evidence>
<protein>
    <submittedName>
        <fullName evidence="1">Uncharacterized protein</fullName>
    </submittedName>
</protein>
<dbReference type="EMBL" id="JH816102">
    <property type="protein sequence ID" value="EKC26120.1"/>
    <property type="molecule type" value="Genomic_DNA"/>
</dbReference>
<name>K1QBD9_MAGGI</name>
<reference evidence="1" key="1">
    <citation type="journal article" date="2012" name="Nature">
        <title>The oyster genome reveals stress adaptation and complexity of shell formation.</title>
        <authorList>
            <person name="Zhang G."/>
            <person name="Fang X."/>
            <person name="Guo X."/>
            <person name="Li L."/>
            <person name="Luo R."/>
            <person name="Xu F."/>
            <person name="Yang P."/>
            <person name="Zhang L."/>
            <person name="Wang X."/>
            <person name="Qi H."/>
            <person name="Xiong Z."/>
            <person name="Que H."/>
            <person name="Xie Y."/>
            <person name="Holland P.W."/>
            <person name="Paps J."/>
            <person name="Zhu Y."/>
            <person name="Wu F."/>
            <person name="Chen Y."/>
            <person name="Wang J."/>
            <person name="Peng C."/>
            <person name="Meng J."/>
            <person name="Yang L."/>
            <person name="Liu J."/>
            <person name="Wen B."/>
            <person name="Zhang N."/>
            <person name="Huang Z."/>
            <person name="Zhu Q."/>
            <person name="Feng Y."/>
            <person name="Mount A."/>
            <person name="Hedgecock D."/>
            <person name="Xu Z."/>
            <person name="Liu Y."/>
            <person name="Domazet-Loso T."/>
            <person name="Du Y."/>
            <person name="Sun X."/>
            <person name="Zhang S."/>
            <person name="Liu B."/>
            <person name="Cheng P."/>
            <person name="Jiang X."/>
            <person name="Li J."/>
            <person name="Fan D."/>
            <person name="Wang W."/>
            <person name="Fu W."/>
            <person name="Wang T."/>
            <person name="Wang B."/>
            <person name="Zhang J."/>
            <person name="Peng Z."/>
            <person name="Li Y."/>
            <person name="Li N."/>
            <person name="Wang J."/>
            <person name="Chen M."/>
            <person name="He Y."/>
            <person name="Tan F."/>
            <person name="Song X."/>
            <person name="Zheng Q."/>
            <person name="Huang R."/>
            <person name="Yang H."/>
            <person name="Du X."/>
            <person name="Chen L."/>
            <person name="Yang M."/>
            <person name="Gaffney P.M."/>
            <person name="Wang S."/>
            <person name="Luo L."/>
            <person name="She Z."/>
            <person name="Ming Y."/>
            <person name="Huang W."/>
            <person name="Zhang S."/>
            <person name="Huang B."/>
            <person name="Zhang Y."/>
            <person name="Qu T."/>
            <person name="Ni P."/>
            <person name="Miao G."/>
            <person name="Wang J."/>
            <person name="Wang Q."/>
            <person name="Steinberg C.E."/>
            <person name="Wang H."/>
            <person name="Li N."/>
            <person name="Qian L."/>
            <person name="Zhang G."/>
            <person name="Li Y."/>
            <person name="Yang H."/>
            <person name="Liu X."/>
            <person name="Wang J."/>
            <person name="Yin Y."/>
            <person name="Wang J."/>
        </authorList>
    </citation>
    <scope>NUCLEOTIDE SEQUENCE [LARGE SCALE GENOMIC DNA]</scope>
    <source>
        <strain evidence="1">05x7-T-G4-1.051#20</strain>
    </source>
</reference>
<accession>K1QBD9</accession>
<dbReference type="InParanoid" id="K1QBD9"/>
<organism evidence="1">
    <name type="scientific">Magallana gigas</name>
    <name type="common">Pacific oyster</name>
    <name type="synonym">Crassostrea gigas</name>
    <dbReference type="NCBI Taxonomy" id="29159"/>
    <lineage>
        <taxon>Eukaryota</taxon>
        <taxon>Metazoa</taxon>
        <taxon>Spiralia</taxon>
        <taxon>Lophotrochozoa</taxon>
        <taxon>Mollusca</taxon>
        <taxon>Bivalvia</taxon>
        <taxon>Autobranchia</taxon>
        <taxon>Pteriomorphia</taxon>
        <taxon>Ostreida</taxon>
        <taxon>Ostreoidea</taxon>
        <taxon>Ostreidae</taxon>
        <taxon>Magallana</taxon>
    </lineage>
</organism>
<gene>
    <name evidence="1" type="ORF">CGI_10010253</name>
</gene>
<dbReference type="AlphaFoldDB" id="K1QBD9"/>
<dbReference type="HOGENOM" id="CLU_1322035_0_0_1"/>
<sequence>MRIYQFLAVIAVAGLAAASERRLRQTTSCTVADDCTCTGAHEVASCDNNLCHCHHDGHHNNEGNHHPPHHPRAVFCNNNADCSAHCDPHNGNCINNACHCSHHRRQAAQCTAAADCTCADNQIATCPHGHCVCHHDHDHHPRALCHNGHQCTCPTGHNGVCNDQGHCECGDHGQVAQCTTAADCTCADNQVADCPHGHCVCYHDHHQP</sequence>
<proteinExistence type="predicted"/>